<evidence type="ECO:0000256" key="2">
    <source>
        <dbReference type="ARBA" id="ARBA00009902"/>
    </source>
</evidence>
<reference evidence="12 13" key="1">
    <citation type="submission" date="2018-07" db="EMBL/GenBank/DDBJ databases">
        <title>Lactobacillus curvatus genome sequence.</title>
        <authorList>
            <person name="Prechtl R."/>
        </authorList>
    </citation>
    <scope>NUCLEOTIDE SEQUENCE [LARGE SCALE GENOMIC DNA]</scope>
    <source>
        <strain evidence="12 13">TMW 1.1928</strain>
    </source>
</reference>
<evidence type="ECO:0000259" key="10">
    <source>
        <dbReference type="Pfam" id="PF00251"/>
    </source>
</evidence>
<dbReference type="NCBIfam" id="TIGR01322">
    <property type="entry name" value="scrB_fam"/>
    <property type="match status" value="1"/>
</dbReference>
<dbReference type="GO" id="GO:0004564">
    <property type="term" value="F:beta-fructofuranosidase activity"/>
    <property type="evidence" value="ECO:0007669"/>
    <property type="project" value="UniProtKB-EC"/>
</dbReference>
<dbReference type="InterPro" id="IPR023296">
    <property type="entry name" value="Glyco_hydro_beta-prop_sf"/>
</dbReference>
<dbReference type="AlphaFoldDB" id="A0A1B2A4G9"/>
<evidence type="ECO:0000259" key="11">
    <source>
        <dbReference type="Pfam" id="PF08244"/>
    </source>
</evidence>
<dbReference type="Pfam" id="PF08244">
    <property type="entry name" value="Glyco_hydro_32C"/>
    <property type="match status" value="1"/>
</dbReference>
<evidence type="ECO:0000256" key="5">
    <source>
        <dbReference type="ARBA" id="ARBA00022801"/>
    </source>
</evidence>
<dbReference type="Gene3D" id="2.60.120.560">
    <property type="entry name" value="Exo-inulinase, domain 1"/>
    <property type="match status" value="1"/>
</dbReference>
<dbReference type="PANTHER" id="PTHR43101">
    <property type="entry name" value="BETA-FRUCTOSIDASE"/>
    <property type="match status" value="1"/>
</dbReference>
<keyword evidence="5 8" id="KW-0378">Hydrolase</keyword>
<dbReference type="InterPro" id="IPR051214">
    <property type="entry name" value="GH32_Enzymes"/>
</dbReference>
<gene>
    <name evidence="12" type="ORF">DT351_09685</name>
</gene>
<dbReference type="OrthoDB" id="9759709at2"/>
<evidence type="ECO:0000256" key="6">
    <source>
        <dbReference type="ARBA" id="ARBA00023295"/>
    </source>
</evidence>
<keyword evidence="9" id="KW-0963">Cytoplasm</keyword>
<name>A0A1B2A4G9_LATCU</name>
<dbReference type="RefSeq" id="WP_065825182.1">
    <property type="nucleotide sequence ID" value="NZ_CP016467.1"/>
</dbReference>
<evidence type="ECO:0000256" key="4">
    <source>
        <dbReference type="ARBA" id="ARBA00019623"/>
    </source>
</evidence>
<dbReference type="InterPro" id="IPR001362">
    <property type="entry name" value="Glyco_hydro_32"/>
</dbReference>
<feature type="domain" description="Glycosyl hydrolase family 32 N-terminal" evidence="10">
    <location>
        <begin position="20"/>
        <end position="325"/>
    </location>
</feature>
<dbReference type="Proteomes" id="UP000257607">
    <property type="component" value="Chromosome"/>
</dbReference>
<feature type="domain" description="Glycosyl hydrolase family 32 C-terminal" evidence="11">
    <location>
        <begin position="358"/>
        <end position="446"/>
    </location>
</feature>
<evidence type="ECO:0000256" key="8">
    <source>
        <dbReference type="RuleBase" id="RU362110"/>
    </source>
</evidence>
<evidence type="ECO:0000256" key="3">
    <source>
        <dbReference type="ARBA" id="ARBA00012758"/>
    </source>
</evidence>
<dbReference type="InterPro" id="IPR013148">
    <property type="entry name" value="Glyco_hydro_32_N"/>
</dbReference>
<dbReference type="SUPFAM" id="SSF49899">
    <property type="entry name" value="Concanavalin A-like lectins/glucanases"/>
    <property type="match status" value="1"/>
</dbReference>
<dbReference type="EC" id="3.2.1.26" evidence="3 8"/>
<comment type="function">
    <text evidence="9">Enables the bacterium to metabolize sucrose as a sole carbon source.</text>
</comment>
<protein>
    <recommendedName>
        <fullName evidence="4 8">Sucrose-6-phosphate hydrolase</fullName>
        <ecNumber evidence="3 8">3.2.1.26</ecNumber>
    </recommendedName>
    <alternativeName>
        <fullName evidence="7 9">Invertase</fullName>
    </alternativeName>
</protein>
<sequence>MTKKLNYPEITNDRYRLNYHIMAPSGWINDPNGFVFFKGYYHIFYQYHPESVKWGPMHWGHARSRDLVHWEQLPIALFPGDAEDPDGCFSGSAIEKDGRLYLMYTGQHLKDNDPEQYWETQNLAVSDDGIHFEKYAGNPVIATPPEDNARDFRDPKVWFDGQTYFVVIGSKDQAGLGRVLLYQSKDLIDWDYIGPIATAKSVDEEGYVWECPDFFNMADQDVLIMSPQGIKANGLKYRNFHQTGYLTGHYDEANQKFEHGAFRELDHGHDFYATQTTVVPDGRRILFGWLAMWESIMPEQADGWAGALTFPREITVKGDKVLMTPVREVAQLRETCLLDTTGTNNFQAPTKSIEYLGNFASQQNVGLKVIDVSNQVLIDLQYDAQAKTVALQKYNDDQPRIATVEVTNQFDIHCLIDTSSIEIFVNNGEACFSERIYSENDIRIETDSVSEKDTVRIYQLGGMM</sequence>
<dbReference type="CDD" id="cd08996">
    <property type="entry name" value="GH32_FFase"/>
    <property type="match status" value="1"/>
</dbReference>
<dbReference type="EMBL" id="CP031003">
    <property type="protein sequence ID" value="AXN36581.1"/>
    <property type="molecule type" value="Genomic_DNA"/>
</dbReference>
<dbReference type="Gene3D" id="2.115.10.20">
    <property type="entry name" value="Glycosyl hydrolase domain, family 43"/>
    <property type="match status" value="1"/>
</dbReference>
<organism evidence="12 13">
    <name type="scientific">Latilactobacillus curvatus</name>
    <name type="common">Lactobacillus curvatus</name>
    <dbReference type="NCBI Taxonomy" id="28038"/>
    <lineage>
        <taxon>Bacteria</taxon>
        <taxon>Bacillati</taxon>
        <taxon>Bacillota</taxon>
        <taxon>Bacilli</taxon>
        <taxon>Lactobacillales</taxon>
        <taxon>Lactobacillaceae</taxon>
        <taxon>Latilactobacillus</taxon>
    </lineage>
</organism>
<comment type="catalytic activity">
    <reaction evidence="8">
        <text>Hydrolysis of terminal non-reducing beta-D-fructofuranoside residues in beta-D-fructofuranosides.</text>
        <dbReference type="EC" id="3.2.1.26"/>
    </reaction>
</comment>
<dbReference type="InterPro" id="IPR013189">
    <property type="entry name" value="Glyco_hydro_32_C"/>
</dbReference>
<proteinExistence type="inferred from homology"/>
<dbReference type="UniPathway" id="UPA00238"/>
<dbReference type="InterPro" id="IPR013320">
    <property type="entry name" value="ConA-like_dom_sf"/>
</dbReference>
<dbReference type="PANTHER" id="PTHR43101:SF1">
    <property type="entry name" value="BETA-FRUCTOSIDASE"/>
    <property type="match status" value="1"/>
</dbReference>
<evidence type="ECO:0000313" key="13">
    <source>
        <dbReference type="Proteomes" id="UP000257607"/>
    </source>
</evidence>
<evidence type="ECO:0000256" key="9">
    <source>
        <dbReference type="RuleBase" id="RU365015"/>
    </source>
</evidence>
<dbReference type="SMART" id="SM00640">
    <property type="entry name" value="Glyco_32"/>
    <property type="match status" value="1"/>
</dbReference>
<evidence type="ECO:0000313" key="12">
    <source>
        <dbReference type="EMBL" id="AXN36581.1"/>
    </source>
</evidence>
<keyword evidence="9" id="KW-0119">Carbohydrate metabolism</keyword>
<comment type="subcellular location">
    <subcellularLocation>
        <location evidence="9">Cytoplasm</location>
    </subcellularLocation>
</comment>
<keyword evidence="6 8" id="KW-0326">Glycosidase</keyword>
<dbReference type="SUPFAM" id="SSF75005">
    <property type="entry name" value="Arabinanase/levansucrase/invertase"/>
    <property type="match status" value="1"/>
</dbReference>
<comment type="pathway">
    <text evidence="1 9">Glycan biosynthesis; sucrose metabolism.</text>
</comment>
<dbReference type="InterPro" id="IPR006232">
    <property type="entry name" value="Suc6P_hydrolase"/>
</dbReference>
<dbReference type="GO" id="GO:0005737">
    <property type="term" value="C:cytoplasm"/>
    <property type="evidence" value="ECO:0007669"/>
    <property type="project" value="UniProtKB-SubCell"/>
</dbReference>
<dbReference type="GO" id="GO:0005985">
    <property type="term" value="P:sucrose metabolic process"/>
    <property type="evidence" value="ECO:0007669"/>
    <property type="project" value="UniProtKB-UniPathway"/>
</dbReference>
<evidence type="ECO:0000256" key="1">
    <source>
        <dbReference type="ARBA" id="ARBA00004914"/>
    </source>
</evidence>
<evidence type="ECO:0000256" key="7">
    <source>
        <dbReference type="ARBA" id="ARBA00033367"/>
    </source>
</evidence>
<comment type="similarity">
    <text evidence="2 8">Belongs to the glycosyl hydrolase 32 family.</text>
</comment>
<dbReference type="Pfam" id="PF00251">
    <property type="entry name" value="Glyco_hydro_32N"/>
    <property type="match status" value="1"/>
</dbReference>
<accession>A0A1B2A4G9</accession>